<reference evidence="3" key="1">
    <citation type="submission" date="2022-11" db="UniProtKB">
        <authorList>
            <consortium name="WormBaseParasite"/>
        </authorList>
    </citation>
    <scope>IDENTIFICATION</scope>
</reference>
<accession>A0A915K5D1</accession>
<dbReference type="WBParaSite" id="nRc.2.0.1.t33926-RA">
    <property type="protein sequence ID" value="nRc.2.0.1.t33926-RA"/>
    <property type="gene ID" value="nRc.2.0.1.g33926"/>
</dbReference>
<evidence type="ECO:0000313" key="3">
    <source>
        <dbReference type="WBParaSite" id="nRc.2.0.1.t33926-RA"/>
    </source>
</evidence>
<evidence type="ECO:0000313" key="2">
    <source>
        <dbReference type="Proteomes" id="UP000887565"/>
    </source>
</evidence>
<feature type="region of interest" description="Disordered" evidence="1">
    <location>
        <begin position="59"/>
        <end position="81"/>
    </location>
</feature>
<protein>
    <submittedName>
        <fullName evidence="3">Uncharacterized protein</fullName>
    </submittedName>
</protein>
<sequence>MNINNTNPWWGVFTAMQKLEEVEKFTYLGSVISEDGNAQVDIKCHIRKAAARDVEGISQQKQQAGCLPTTLPPLNSKDLLH</sequence>
<proteinExistence type="predicted"/>
<evidence type="ECO:0000256" key="1">
    <source>
        <dbReference type="SAM" id="MobiDB-lite"/>
    </source>
</evidence>
<dbReference type="AlphaFoldDB" id="A0A915K5D1"/>
<organism evidence="2 3">
    <name type="scientific">Romanomermis culicivorax</name>
    <name type="common">Nematode worm</name>
    <dbReference type="NCBI Taxonomy" id="13658"/>
    <lineage>
        <taxon>Eukaryota</taxon>
        <taxon>Metazoa</taxon>
        <taxon>Ecdysozoa</taxon>
        <taxon>Nematoda</taxon>
        <taxon>Enoplea</taxon>
        <taxon>Dorylaimia</taxon>
        <taxon>Mermithida</taxon>
        <taxon>Mermithoidea</taxon>
        <taxon>Mermithidae</taxon>
        <taxon>Romanomermis</taxon>
    </lineage>
</organism>
<keyword evidence="2" id="KW-1185">Reference proteome</keyword>
<dbReference type="Proteomes" id="UP000887565">
    <property type="component" value="Unplaced"/>
</dbReference>
<name>A0A915K5D1_ROMCU</name>